<evidence type="ECO:0000256" key="5">
    <source>
        <dbReference type="ARBA" id="ARBA00023136"/>
    </source>
</evidence>
<dbReference type="GO" id="GO:0012505">
    <property type="term" value="C:endomembrane system"/>
    <property type="evidence" value="ECO:0007669"/>
    <property type="project" value="TreeGrafter"/>
</dbReference>
<comment type="subcellular location">
    <subcellularLocation>
        <location evidence="1">Membrane</location>
    </subcellularLocation>
</comment>
<comment type="similarity">
    <text evidence="2">Belongs to the ODR-4 family.</text>
</comment>
<keyword evidence="4 7" id="KW-1133">Transmembrane helix</keyword>
<organism evidence="9 10">
    <name type="scientific">Planoprotostelium fungivorum</name>
    <dbReference type="NCBI Taxonomy" id="1890364"/>
    <lineage>
        <taxon>Eukaryota</taxon>
        <taxon>Amoebozoa</taxon>
        <taxon>Evosea</taxon>
        <taxon>Variosea</taxon>
        <taxon>Cavosteliida</taxon>
        <taxon>Cavosteliaceae</taxon>
        <taxon>Planoprotostelium</taxon>
    </lineage>
</organism>
<evidence type="ECO:0000256" key="3">
    <source>
        <dbReference type="ARBA" id="ARBA00022692"/>
    </source>
</evidence>
<sequence>MGRTILLDHNSVNNARIKYLTDFKNSIPFEIGLLVGQICPDKDYVYALVPSPSQDPDQKMTLANMDDSWISDHAKLTSGMLAGGLELNGIYIMCLTDQYNKMENRLGQLLSNMYKKMRYPQDLDLSDERAILHIDAKTRKLTGKHFNMKDRVFTGRIAAVKFNPLIQSENAVNVHKFTTFFPLDLTIDISNNERNDTLSTHVEKAVEKLILSLNENLLSIDGTIVESSDPDAKPMDQLLMKFLGKTKVHQVEFYKKLQNKQTGATFTDSSSAGHVTLHGTIHSITFVHAKEPLSTALKLIQRDIYNSVVTRIRLVIQDQATNPLTKSVDVTEKTGHIQLPKRVYLPLFGANDEQTSTLAHSQMASDYLFEDETKEDSLSRWEEMFSLKAVSEEEKKTESVETIPIREKPKKVEKVVEREKKITPSRTIDTTTDGPSDRHPIPKNAGNRLTLPLIIVAVLFLILAFFVQSTE</sequence>
<dbReference type="AlphaFoldDB" id="A0A2P6N3X7"/>
<evidence type="ECO:0000256" key="2">
    <source>
        <dbReference type="ARBA" id="ARBA00010131"/>
    </source>
</evidence>
<feature type="region of interest" description="Disordered" evidence="6">
    <location>
        <begin position="419"/>
        <end position="444"/>
    </location>
</feature>
<dbReference type="GO" id="GO:0008104">
    <property type="term" value="P:intracellular protein localization"/>
    <property type="evidence" value="ECO:0007669"/>
    <property type="project" value="TreeGrafter"/>
</dbReference>
<dbReference type="OrthoDB" id="21458at2759"/>
<dbReference type="GO" id="GO:0016020">
    <property type="term" value="C:membrane"/>
    <property type="evidence" value="ECO:0007669"/>
    <property type="project" value="UniProtKB-SubCell"/>
</dbReference>
<dbReference type="Proteomes" id="UP000241769">
    <property type="component" value="Unassembled WGS sequence"/>
</dbReference>
<dbReference type="EMBL" id="MDYQ01000211">
    <property type="protein sequence ID" value="PRP78667.1"/>
    <property type="molecule type" value="Genomic_DNA"/>
</dbReference>
<keyword evidence="10" id="KW-1185">Reference proteome</keyword>
<dbReference type="InParanoid" id="A0A2P6N3X7"/>
<name>A0A2P6N3X7_9EUKA</name>
<proteinExistence type="inferred from homology"/>
<gene>
    <name evidence="9" type="ORF">PROFUN_13448</name>
    <name evidence="8" type="ORF">PROFUN_16095</name>
</gene>
<feature type="transmembrane region" description="Helical" evidence="7">
    <location>
        <begin position="449"/>
        <end position="467"/>
    </location>
</feature>
<evidence type="ECO:0000313" key="8">
    <source>
        <dbReference type="EMBL" id="PRP74908.1"/>
    </source>
</evidence>
<evidence type="ECO:0000256" key="4">
    <source>
        <dbReference type="ARBA" id="ARBA00022989"/>
    </source>
</evidence>
<evidence type="ECO:0000313" key="9">
    <source>
        <dbReference type="EMBL" id="PRP78667.1"/>
    </source>
</evidence>
<dbReference type="FunCoup" id="A0A2P6N3X7">
    <property type="interactions" value="103"/>
</dbReference>
<feature type="compositionally biased region" description="Polar residues" evidence="6">
    <location>
        <begin position="424"/>
        <end position="434"/>
    </location>
</feature>
<dbReference type="PANTHER" id="PTHR33966">
    <property type="entry name" value="PROTEIN ODR-4 HOMOLOG"/>
    <property type="match status" value="1"/>
</dbReference>
<evidence type="ECO:0000256" key="7">
    <source>
        <dbReference type="SAM" id="Phobius"/>
    </source>
</evidence>
<dbReference type="PANTHER" id="PTHR33966:SF1">
    <property type="entry name" value="PROTEIN ODR-4 HOMOLOG"/>
    <property type="match status" value="1"/>
</dbReference>
<dbReference type="InterPro" id="IPR029454">
    <property type="entry name" value="ODR-4-like"/>
</dbReference>
<dbReference type="EMBL" id="MDYQ01000431">
    <property type="protein sequence ID" value="PRP74908.1"/>
    <property type="molecule type" value="Genomic_DNA"/>
</dbReference>
<dbReference type="STRING" id="1890364.A0A2P6N3X7"/>
<accession>A0A2P6N3X7</accession>
<dbReference type="Pfam" id="PF14778">
    <property type="entry name" value="ODR4-like"/>
    <property type="match status" value="1"/>
</dbReference>
<evidence type="ECO:0000256" key="6">
    <source>
        <dbReference type="SAM" id="MobiDB-lite"/>
    </source>
</evidence>
<keyword evidence="3 7" id="KW-0812">Transmembrane</keyword>
<evidence type="ECO:0000313" key="10">
    <source>
        <dbReference type="Proteomes" id="UP000241769"/>
    </source>
</evidence>
<reference evidence="9 10" key="1">
    <citation type="journal article" date="2018" name="Genome Biol. Evol.">
        <title>Multiple Roots of Fruiting Body Formation in Amoebozoa.</title>
        <authorList>
            <person name="Hillmann F."/>
            <person name="Forbes G."/>
            <person name="Novohradska S."/>
            <person name="Ferling I."/>
            <person name="Riege K."/>
            <person name="Groth M."/>
            <person name="Westermann M."/>
            <person name="Marz M."/>
            <person name="Spaller T."/>
            <person name="Winckler T."/>
            <person name="Schaap P."/>
            <person name="Glockner G."/>
        </authorList>
    </citation>
    <scope>NUCLEOTIDE SEQUENCE [LARGE SCALE GENOMIC DNA]</scope>
    <source>
        <strain evidence="9 10">Jena</strain>
    </source>
</reference>
<protein>
    <submittedName>
        <fullName evidence="9">Uncharacterized protein</fullName>
    </submittedName>
</protein>
<keyword evidence="5 7" id="KW-0472">Membrane</keyword>
<comment type="caution">
    <text evidence="9">The sequence shown here is derived from an EMBL/GenBank/DDBJ whole genome shotgun (WGS) entry which is preliminary data.</text>
</comment>
<evidence type="ECO:0000256" key="1">
    <source>
        <dbReference type="ARBA" id="ARBA00004370"/>
    </source>
</evidence>